<keyword evidence="2" id="KW-1185">Reference proteome</keyword>
<dbReference type="Gene3D" id="1.25.10.10">
    <property type="entry name" value="Leucine-rich Repeat Variant"/>
    <property type="match status" value="1"/>
</dbReference>
<dbReference type="SUPFAM" id="SSF48371">
    <property type="entry name" value="ARM repeat"/>
    <property type="match status" value="1"/>
</dbReference>
<evidence type="ECO:0000313" key="1">
    <source>
        <dbReference type="EMBL" id="MFC1438974.1"/>
    </source>
</evidence>
<dbReference type="RefSeq" id="WP_380564489.1">
    <property type="nucleotide sequence ID" value="NZ_JBEUKS010000003.1"/>
</dbReference>
<protein>
    <recommendedName>
        <fullName evidence="3">PBS lyase</fullName>
    </recommendedName>
</protein>
<comment type="caution">
    <text evidence="1">The sequence shown here is derived from an EMBL/GenBank/DDBJ whole genome shotgun (WGS) entry which is preliminary data.</text>
</comment>
<dbReference type="InterPro" id="IPR011989">
    <property type="entry name" value="ARM-like"/>
</dbReference>
<sequence>MDGLDSVAWHELETAHPREAADAVPRALRLLALAGPAATEEHCYPLHSSLVPRNEERPPSAAAAALPFVVALAADPAMGARVALVELLVAMRAPALADEDWTRAWALLADPDPAVRRAALPLGAGIVRLLERWRVETDPTVRLPLLLALGGTEWGGGVAVHQARAALAQVLGGDDPVWWVAAVHASAAVDRDLPVRQLDRLIEVFTDRALRPRFEEVWYTPAVEGPWTREDLVWSTARLLAHDPDAELSFAVRLLETGGRLGDVELCQAALDLGWRLLTERRSAEAALLPLAGGLLNCADGAVRLRAANILAVLGPAATPYADRLAELLDDDGADEYLDGTVGEFARWALTRIGDPRALPGLMEQLRAQGEEQFRSYATGEPRRPEIADVLIPLREHVDVLLPALREMMRQDWPRGGLPSGSLAALEAWGQAALPALPELLPLLADTRTSLRVAGILGAMGPAAASAAPALRTCRVLDHPANHRSIATAAARISGDRAAALRFFGDAVLAAEEPEYGPIGALADFGRDAAPYADRVRLAMEHGPRWLRLTAAITLWSITGRTEPSLQVLEEFVLPIADGGGAFGFIRDALRALIRMGELSPAIRAALMTAQQTDRRLTINRVSPLDGGYPMVLQDQELRGLVEQALACTSPRSGETG</sequence>
<name>A0ABV6XM13_9ACTN</name>
<proteinExistence type="predicted"/>
<organism evidence="1 2">
    <name type="scientific">Streptacidiphilus jeojiensis</name>
    <dbReference type="NCBI Taxonomy" id="3229225"/>
    <lineage>
        <taxon>Bacteria</taxon>
        <taxon>Bacillati</taxon>
        <taxon>Actinomycetota</taxon>
        <taxon>Actinomycetes</taxon>
        <taxon>Kitasatosporales</taxon>
        <taxon>Streptomycetaceae</taxon>
        <taxon>Streptacidiphilus</taxon>
    </lineage>
</organism>
<dbReference type="EMBL" id="JBEUKS010000003">
    <property type="protein sequence ID" value="MFC1438974.1"/>
    <property type="molecule type" value="Genomic_DNA"/>
</dbReference>
<dbReference type="Proteomes" id="UP001592581">
    <property type="component" value="Unassembled WGS sequence"/>
</dbReference>
<gene>
    <name evidence="1" type="ORF">ABUW04_11940</name>
</gene>
<dbReference type="InterPro" id="IPR016024">
    <property type="entry name" value="ARM-type_fold"/>
</dbReference>
<reference evidence="1 2" key="1">
    <citation type="submission" date="2024-06" db="EMBL/GenBank/DDBJ databases">
        <authorList>
            <person name="Lee S.D."/>
        </authorList>
    </citation>
    <scope>NUCLEOTIDE SEQUENCE [LARGE SCALE GENOMIC DNA]</scope>
    <source>
        <strain evidence="1 2">N1-10</strain>
    </source>
</reference>
<accession>A0ABV6XM13</accession>
<evidence type="ECO:0008006" key="3">
    <source>
        <dbReference type="Google" id="ProtNLM"/>
    </source>
</evidence>
<evidence type="ECO:0000313" key="2">
    <source>
        <dbReference type="Proteomes" id="UP001592581"/>
    </source>
</evidence>